<dbReference type="PROSITE" id="PS51257">
    <property type="entry name" value="PROKAR_LIPOPROTEIN"/>
    <property type="match status" value="1"/>
</dbReference>
<keyword evidence="2" id="KW-1185">Reference proteome</keyword>
<evidence type="ECO:0000313" key="2">
    <source>
        <dbReference type="Proteomes" id="UP001196870"/>
    </source>
</evidence>
<organism evidence="1 2">
    <name type="scientific">Plastoroseomonas hellenica</name>
    <dbReference type="NCBI Taxonomy" id="2687306"/>
    <lineage>
        <taxon>Bacteria</taxon>
        <taxon>Pseudomonadati</taxon>
        <taxon>Pseudomonadota</taxon>
        <taxon>Alphaproteobacteria</taxon>
        <taxon>Acetobacterales</taxon>
        <taxon>Acetobacteraceae</taxon>
        <taxon>Plastoroseomonas</taxon>
    </lineage>
</organism>
<reference evidence="2" key="1">
    <citation type="journal article" date="2021" name="Syst. Appl. Microbiol.">
        <title>Roseomonas hellenica sp. nov., isolated from roots of wild-growing Alkanna tinctoria.</title>
        <authorList>
            <person name="Rat A."/>
            <person name="Naranjo H.D."/>
            <person name="Lebbe L."/>
            <person name="Cnockaert M."/>
            <person name="Krigas N."/>
            <person name="Grigoriadou K."/>
            <person name="Maloupa E."/>
            <person name="Willems A."/>
        </authorList>
    </citation>
    <scope>NUCLEOTIDE SEQUENCE [LARGE SCALE GENOMIC DNA]</scope>
    <source>
        <strain evidence="2">LMG 31523</strain>
    </source>
</reference>
<sequence length="94" mass="10272">MRIVVFAALALLAACGGRTPAVPEDPPSPDTIACRAEARNSPDRARIMQQWTPGNSINEARVTQELQTAERRIFLDCMRRRGAIPQSGGVESPR</sequence>
<dbReference type="EMBL" id="JAAGBB010000012">
    <property type="protein sequence ID" value="MBR0665003.1"/>
    <property type="molecule type" value="Genomic_DNA"/>
</dbReference>
<protein>
    <submittedName>
        <fullName evidence="1">Phosphoribosylamine--glycine ligase</fullName>
    </submittedName>
</protein>
<keyword evidence="1" id="KW-0436">Ligase</keyword>
<comment type="caution">
    <text evidence="1">The sequence shown here is derived from an EMBL/GenBank/DDBJ whole genome shotgun (WGS) entry which is preliminary data.</text>
</comment>
<accession>A0ABS5EXP9</accession>
<dbReference type="RefSeq" id="WP_211852670.1">
    <property type="nucleotide sequence ID" value="NZ_JAAGBB010000012.1"/>
</dbReference>
<dbReference type="GO" id="GO:0016874">
    <property type="term" value="F:ligase activity"/>
    <property type="evidence" value="ECO:0007669"/>
    <property type="project" value="UniProtKB-KW"/>
</dbReference>
<proteinExistence type="predicted"/>
<evidence type="ECO:0000313" key="1">
    <source>
        <dbReference type="EMBL" id="MBR0665003.1"/>
    </source>
</evidence>
<name>A0ABS5EXP9_9PROT</name>
<gene>
    <name evidence="1" type="ORF">GXW71_11625</name>
</gene>
<dbReference type="Proteomes" id="UP001196870">
    <property type="component" value="Unassembled WGS sequence"/>
</dbReference>